<dbReference type="KEGG" id="por:APT59_10000"/>
<accession>A0A0U4W986</accession>
<dbReference type="Proteomes" id="UP000064137">
    <property type="component" value="Chromosome"/>
</dbReference>
<feature type="domain" description="DUF6950" evidence="1">
    <location>
        <begin position="1"/>
        <end position="131"/>
    </location>
</feature>
<sequence length="132" mass="14623">MRHPDWTLKLSDTIKAASERPFSWGEFDCCTFAADCAVAVCSVDPAEAYRGKYKTERGAKKAIVKRHGSVEGVLDAYFSRINPAFIQRGDLVTYQGPNGLSVAVRWANEYWSACEGGVARVECTPQAAWRVE</sequence>
<protein>
    <recommendedName>
        <fullName evidence="1">DUF6950 domain-containing protein</fullName>
    </recommendedName>
</protein>
<dbReference type="EMBL" id="CP013987">
    <property type="protein sequence ID" value="ALZ84517.1"/>
    <property type="molecule type" value="Genomic_DNA"/>
</dbReference>
<dbReference type="AlphaFoldDB" id="A0A0U4W986"/>
<dbReference type="Pfam" id="PF22262">
    <property type="entry name" value="DUF6950"/>
    <property type="match status" value="1"/>
</dbReference>
<evidence type="ECO:0000313" key="3">
    <source>
        <dbReference type="Proteomes" id="UP000064137"/>
    </source>
</evidence>
<dbReference type="RefSeq" id="WP_059314708.1">
    <property type="nucleotide sequence ID" value="NZ_CP013987.1"/>
</dbReference>
<organism evidence="2 3">
    <name type="scientific">Pseudomonas oryzihabitans</name>
    <dbReference type="NCBI Taxonomy" id="47885"/>
    <lineage>
        <taxon>Bacteria</taxon>
        <taxon>Pseudomonadati</taxon>
        <taxon>Pseudomonadota</taxon>
        <taxon>Gammaproteobacteria</taxon>
        <taxon>Pseudomonadales</taxon>
        <taxon>Pseudomonadaceae</taxon>
        <taxon>Pseudomonas</taxon>
    </lineage>
</organism>
<evidence type="ECO:0000313" key="2">
    <source>
        <dbReference type="EMBL" id="ALZ84517.1"/>
    </source>
</evidence>
<dbReference type="OrthoDB" id="6586924at2"/>
<proteinExistence type="predicted"/>
<dbReference type="InterPro" id="IPR053802">
    <property type="entry name" value="DUF6950"/>
</dbReference>
<gene>
    <name evidence="2" type="ORF">APT59_10000</name>
</gene>
<evidence type="ECO:0000259" key="1">
    <source>
        <dbReference type="Pfam" id="PF22262"/>
    </source>
</evidence>
<name>A0A0U4W986_9PSED</name>
<reference evidence="2 3" key="1">
    <citation type="submission" date="2016-01" db="EMBL/GenBank/DDBJ databases">
        <title>Annotation of Pseudomonas oryzihabitans USDA-ARS-USMARC-56511.</title>
        <authorList>
            <person name="Harhay G.P."/>
            <person name="Harhay D.M."/>
            <person name="Smith T.P.L."/>
            <person name="Bono J.L."/>
            <person name="Heaton M.P."/>
            <person name="Clawson M.L."/>
            <person name="Chitko-Mckown C.G."/>
            <person name="Capik S.F."/>
            <person name="DeDonder K.D."/>
            <person name="Apley M.D."/>
            <person name="Lubbers B.V."/>
            <person name="White B.J."/>
            <person name="Larson R.L."/>
        </authorList>
    </citation>
    <scope>NUCLEOTIDE SEQUENCE [LARGE SCALE GENOMIC DNA]</scope>
    <source>
        <strain evidence="2 3">USDA-ARS-USMARC-56511</strain>
    </source>
</reference>